<dbReference type="InterPro" id="IPR050227">
    <property type="entry name" value="Rab"/>
</dbReference>
<dbReference type="OMA" id="KNANACM"/>
<dbReference type="Pfam" id="PF00071">
    <property type="entry name" value="Ras"/>
    <property type="match status" value="2"/>
</dbReference>
<keyword evidence="2" id="KW-0342">GTP-binding</keyword>
<reference evidence="3 4" key="1">
    <citation type="journal article" date="2008" name="Nature">
        <title>The genome of the choanoflagellate Monosiga brevicollis and the origin of metazoans.</title>
        <authorList>
            <consortium name="JGI Sequencing"/>
            <person name="King N."/>
            <person name="Westbrook M.J."/>
            <person name="Young S.L."/>
            <person name="Kuo A."/>
            <person name="Abedin M."/>
            <person name="Chapman J."/>
            <person name="Fairclough S."/>
            <person name="Hellsten U."/>
            <person name="Isogai Y."/>
            <person name="Letunic I."/>
            <person name="Marr M."/>
            <person name="Pincus D."/>
            <person name="Putnam N."/>
            <person name="Rokas A."/>
            <person name="Wright K.J."/>
            <person name="Zuzow R."/>
            <person name="Dirks W."/>
            <person name="Good M."/>
            <person name="Goodstein D."/>
            <person name="Lemons D."/>
            <person name="Li W."/>
            <person name="Lyons J.B."/>
            <person name="Morris A."/>
            <person name="Nichols S."/>
            <person name="Richter D.J."/>
            <person name="Salamov A."/>
            <person name="Bork P."/>
            <person name="Lim W.A."/>
            <person name="Manning G."/>
            <person name="Miller W.T."/>
            <person name="McGinnis W."/>
            <person name="Shapiro H."/>
            <person name="Tjian R."/>
            <person name="Grigoriev I.V."/>
            <person name="Rokhsar D."/>
        </authorList>
    </citation>
    <scope>NUCLEOTIDE SEQUENCE [LARGE SCALE GENOMIC DNA]</scope>
    <source>
        <strain evidence="4">MX1 / ATCC 50154</strain>
    </source>
</reference>
<gene>
    <name evidence="3" type="ORF">MONBRDRAFT_8415</name>
</gene>
<name>A9UZZ5_MONBE</name>
<dbReference type="Proteomes" id="UP000001357">
    <property type="component" value="Unassembled WGS sequence"/>
</dbReference>
<dbReference type="STRING" id="81824.A9UZZ5"/>
<accession>A9UZZ5</accession>
<evidence type="ECO:0000313" key="3">
    <source>
        <dbReference type="EMBL" id="EDQ88925.1"/>
    </source>
</evidence>
<evidence type="ECO:0000313" key="4">
    <source>
        <dbReference type="Proteomes" id="UP000001357"/>
    </source>
</evidence>
<dbReference type="SMART" id="SM00174">
    <property type="entry name" value="RHO"/>
    <property type="match status" value="1"/>
</dbReference>
<dbReference type="GeneID" id="5891350"/>
<sequence length="144" mass="15985">MATGGKGEHEPQKVLIIGDSAVGKSSLIARYVAKKFEANYLTTLGVNSKLTGQERFGQLLRVYYKNANACMVVCDVTRKQTLDNVSQWKRELDDKVTHPDGGPLPAILLVNKCDMKEARKVSTEDIERVAKEYGLSLRSTQPPF</sequence>
<dbReference type="PANTHER" id="PTHR47977">
    <property type="entry name" value="RAS-RELATED PROTEIN RAB"/>
    <property type="match status" value="1"/>
</dbReference>
<proteinExistence type="predicted"/>
<dbReference type="InParanoid" id="A9UZZ5"/>
<dbReference type="eggNOG" id="KOG4423">
    <property type="taxonomic scope" value="Eukaryota"/>
</dbReference>
<dbReference type="AlphaFoldDB" id="A9UZZ5"/>
<dbReference type="SMART" id="SM00175">
    <property type="entry name" value="RAB"/>
    <property type="match status" value="1"/>
</dbReference>
<dbReference type="RefSeq" id="XP_001746030.1">
    <property type="nucleotide sequence ID" value="XM_001745978.1"/>
</dbReference>
<organism evidence="3 4">
    <name type="scientific">Monosiga brevicollis</name>
    <name type="common">Choanoflagellate</name>
    <dbReference type="NCBI Taxonomy" id="81824"/>
    <lineage>
        <taxon>Eukaryota</taxon>
        <taxon>Choanoflagellata</taxon>
        <taxon>Craspedida</taxon>
        <taxon>Salpingoecidae</taxon>
        <taxon>Monosiga</taxon>
    </lineage>
</organism>
<dbReference type="SMART" id="SM00173">
    <property type="entry name" value="RAS"/>
    <property type="match status" value="1"/>
</dbReference>
<dbReference type="PRINTS" id="PR00449">
    <property type="entry name" value="RASTRNSFRMNG"/>
</dbReference>
<keyword evidence="1" id="KW-0547">Nucleotide-binding</keyword>
<keyword evidence="4" id="KW-1185">Reference proteome</keyword>
<dbReference type="EMBL" id="CH991552">
    <property type="protein sequence ID" value="EDQ88925.1"/>
    <property type="molecule type" value="Genomic_DNA"/>
</dbReference>
<protein>
    <submittedName>
        <fullName evidence="3">Uncharacterized protein</fullName>
    </submittedName>
</protein>
<dbReference type="InterPro" id="IPR001806">
    <property type="entry name" value="Small_GTPase"/>
</dbReference>
<dbReference type="InterPro" id="IPR027417">
    <property type="entry name" value="P-loop_NTPase"/>
</dbReference>
<dbReference type="KEGG" id="mbr:MONBRDRAFT_8415"/>
<dbReference type="Gene3D" id="3.40.50.300">
    <property type="entry name" value="P-loop containing nucleotide triphosphate hydrolases"/>
    <property type="match status" value="1"/>
</dbReference>
<dbReference type="PROSITE" id="PS51419">
    <property type="entry name" value="RAB"/>
    <property type="match status" value="1"/>
</dbReference>
<dbReference type="GO" id="GO:0005525">
    <property type="term" value="F:GTP binding"/>
    <property type="evidence" value="ECO:0007669"/>
    <property type="project" value="UniProtKB-KW"/>
</dbReference>
<dbReference type="SUPFAM" id="SSF52540">
    <property type="entry name" value="P-loop containing nucleoside triphosphate hydrolases"/>
    <property type="match status" value="1"/>
</dbReference>
<dbReference type="GO" id="GO:0003924">
    <property type="term" value="F:GTPase activity"/>
    <property type="evidence" value="ECO:0007669"/>
    <property type="project" value="InterPro"/>
</dbReference>
<evidence type="ECO:0000256" key="2">
    <source>
        <dbReference type="ARBA" id="ARBA00023134"/>
    </source>
</evidence>
<evidence type="ECO:0000256" key="1">
    <source>
        <dbReference type="ARBA" id="ARBA00022741"/>
    </source>
</evidence>